<evidence type="ECO:0000313" key="3">
    <source>
        <dbReference type="Proteomes" id="UP001337655"/>
    </source>
</evidence>
<dbReference type="RefSeq" id="XP_064655819.1">
    <property type="nucleotide sequence ID" value="XM_064805960.1"/>
</dbReference>
<evidence type="ECO:0000313" key="2">
    <source>
        <dbReference type="EMBL" id="KAK5165807.1"/>
    </source>
</evidence>
<organism evidence="2 3">
    <name type="scientific">Saxophila tyrrhenica</name>
    <dbReference type="NCBI Taxonomy" id="1690608"/>
    <lineage>
        <taxon>Eukaryota</taxon>
        <taxon>Fungi</taxon>
        <taxon>Dikarya</taxon>
        <taxon>Ascomycota</taxon>
        <taxon>Pezizomycotina</taxon>
        <taxon>Dothideomycetes</taxon>
        <taxon>Dothideomycetidae</taxon>
        <taxon>Mycosphaerellales</taxon>
        <taxon>Extremaceae</taxon>
        <taxon>Saxophila</taxon>
    </lineage>
</organism>
<name>A0AAV9P0W6_9PEZI</name>
<keyword evidence="3" id="KW-1185">Reference proteome</keyword>
<dbReference type="Proteomes" id="UP001337655">
    <property type="component" value="Unassembled WGS sequence"/>
</dbReference>
<proteinExistence type="predicted"/>
<evidence type="ECO:0000256" key="1">
    <source>
        <dbReference type="SAM" id="MobiDB-lite"/>
    </source>
</evidence>
<comment type="caution">
    <text evidence="2">The sequence shown here is derived from an EMBL/GenBank/DDBJ whole genome shotgun (WGS) entry which is preliminary data.</text>
</comment>
<sequence>MQGPWKPGADDINNLGTTLNASSSTVAADTSLASSSTHDPTNIVKTIDKQTRQPKTQTTSLLPASPTRCSIFSEKQIGIFSLYRDRPLLSGFGRRRTNHEDSGRGKPLNHWTQQEGGIVEHNLDMKPEDDTELLKTIMHELALDNRHLELPRKLGRTRSERPGEVGFSRTG</sequence>
<protein>
    <submittedName>
        <fullName evidence="2">Uncharacterized protein</fullName>
    </submittedName>
</protein>
<gene>
    <name evidence="2" type="ORF">LTR77_008730</name>
</gene>
<dbReference type="GeneID" id="89930062"/>
<dbReference type="AlphaFoldDB" id="A0AAV9P0W6"/>
<accession>A0AAV9P0W6</accession>
<feature type="compositionally biased region" description="Polar residues" evidence="1">
    <location>
        <begin position="14"/>
        <end position="42"/>
    </location>
</feature>
<dbReference type="EMBL" id="JAVRRT010000015">
    <property type="protein sequence ID" value="KAK5165807.1"/>
    <property type="molecule type" value="Genomic_DNA"/>
</dbReference>
<reference evidence="2 3" key="1">
    <citation type="submission" date="2023-08" db="EMBL/GenBank/DDBJ databases">
        <title>Black Yeasts Isolated from many extreme environments.</title>
        <authorList>
            <person name="Coleine C."/>
            <person name="Stajich J.E."/>
            <person name="Selbmann L."/>
        </authorList>
    </citation>
    <scope>NUCLEOTIDE SEQUENCE [LARGE SCALE GENOMIC DNA]</scope>
    <source>
        <strain evidence="2 3">CCFEE 5935</strain>
    </source>
</reference>
<feature type="region of interest" description="Disordered" evidence="1">
    <location>
        <begin position="1"/>
        <end position="42"/>
    </location>
</feature>